<evidence type="ECO:0000256" key="1">
    <source>
        <dbReference type="SAM" id="MobiDB-lite"/>
    </source>
</evidence>
<gene>
    <name evidence="3" type="ORF">B1756_07780</name>
</gene>
<feature type="domain" description="DUF8125" evidence="2">
    <location>
        <begin position="124"/>
        <end position="201"/>
    </location>
</feature>
<evidence type="ECO:0000259" key="2">
    <source>
        <dbReference type="Pfam" id="PF26447"/>
    </source>
</evidence>
<keyword evidence="4" id="KW-1185">Reference proteome</keyword>
<feature type="region of interest" description="Disordered" evidence="1">
    <location>
        <begin position="208"/>
        <end position="245"/>
    </location>
</feature>
<dbReference type="InterPro" id="IPR058438">
    <property type="entry name" value="DUF8125"/>
</dbReference>
<name>A0A2Z2HR74_9EURY</name>
<reference evidence="4" key="1">
    <citation type="submission" date="2017-02" db="EMBL/GenBank/DDBJ databases">
        <title>Natronthermophilus aegyptiacus gen. nov.,sp. nov., an aerobic, extremely halophilic alkalithermophilic archaeon isolated from the athalassohaline Wadi An Natrun, Egypt.</title>
        <authorList>
            <person name="Zhao B."/>
        </authorList>
    </citation>
    <scope>NUCLEOTIDE SEQUENCE [LARGE SCALE GENOMIC DNA]</scope>
    <source>
        <strain evidence="4">JW/NM-HA 15</strain>
    </source>
</reference>
<proteinExistence type="predicted"/>
<dbReference type="Proteomes" id="UP000250088">
    <property type="component" value="Chromosome"/>
</dbReference>
<dbReference type="EMBL" id="CP019893">
    <property type="protein sequence ID" value="ARS89646.1"/>
    <property type="molecule type" value="Genomic_DNA"/>
</dbReference>
<evidence type="ECO:0000313" key="4">
    <source>
        <dbReference type="Proteomes" id="UP000250088"/>
    </source>
</evidence>
<organism evidence="3 4">
    <name type="scientific">Natrarchaeobaculum aegyptiacum</name>
    <dbReference type="NCBI Taxonomy" id="745377"/>
    <lineage>
        <taxon>Archaea</taxon>
        <taxon>Methanobacteriati</taxon>
        <taxon>Methanobacteriota</taxon>
        <taxon>Stenosarchaea group</taxon>
        <taxon>Halobacteria</taxon>
        <taxon>Halobacteriales</taxon>
        <taxon>Natrialbaceae</taxon>
        <taxon>Natrarchaeobaculum</taxon>
    </lineage>
</organism>
<sequence>MWIVAIILGAASVALMLGFSPNVSTEVLLVALCLGWGLVAGYPVSGVVIDKIGDEPGVFVVDVAAETLEHDSGLYWMPYTEFVEYDVLDGSLDQVAPFLYFARNVDSEAMTMEGTWRGTLTDRELLAALSAVKECRGMLEEDARRAFALETNLWSVVYRASKHATKSVVRTFEEGLLPDEGEGVDRAVSDAMEQFDLERMADRLDDENADLEELVDAAGDDQDSAHADTEESLDEPLESPLPADD</sequence>
<feature type="compositionally biased region" description="Acidic residues" evidence="1">
    <location>
        <begin position="208"/>
        <end position="222"/>
    </location>
</feature>
<dbReference type="Pfam" id="PF26447">
    <property type="entry name" value="DUF8126"/>
    <property type="match status" value="1"/>
</dbReference>
<feature type="compositionally biased region" description="Acidic residues" evidence="1">
    <location>
        <begin position="230"/>
        <end position="245"/>
    </location>
</feature>
<dbReference type="KEGG" id="naj:B1756_07780"/>
<evidence type="ECO:0000313" key="3">
    <source>
        <dbReference type="EMBL" id="ARS89646.1"/>
    </source>
</evidence>
<protein>
    <recommendedName>
        <fullName evidence="2">DUF8125 domain-containing protein</fullName>
    </recommendedName>
</protein>
<dbReference type="Pfam" id="PF26446">
    <property type="entry name" value="DUF8125"/>
    <property type="match status" value="1"/>
</dbReference>
<accession>A0A2Z2HR74</accession>
<dbReference type="InterPro" id="IPR058439">
    <property type="entry name" value="DUF8126"/>
</dbReference>
<dbReference type="AlphaFoldDB" id="A0A2Z2HR74"/>